<dbReference type="GO" id="GO:0005829">
    <property type="term" value="C:cytosol"/>
    <property type="evidence" value="ECO:0007669"/>
    <property type="project" value="TreeGrafter"/>
</dbReference>
<organism evidence="19 20">
    <name type="scientific">Avibacterium paragallinarum</name>
    <name type="common">Haemophilus gallinarum</name>
    <dbReference type="NCBI Taxonomy" id="728"/>
    <lineage>
        <taxon>Bacteria</taxon>
        <taxon>Pseudomonadati</taxon>
        <taxon>Pseudomonadota</taxon>
        <taxon>Gammaproteobacteria</taxon>
        <taxon>Pasteurellales</taxon>
        <taxon>Pasteurellaceae</taxon>
        <taxon>Avibacterium</taxon>
    </lineage>
</organism>
<keyword evidence="2" id="KW-0235">DNA replication</keyword>
<keyword evidence="3 16" id="KW-0547">Nucleotide-binding</keyword>
<keyword evidence="9" id="KW-0234">DNA repair</keyword>
<dbReference type="GO" id="GO:0006260">
    <property type="term" value="P:DNA replication"/>
    <property type="evidence" value="ECO:0007669"/>
    <property type="project" value="UniProtKB-KW"/>
</dbReference>
<evidence type="ECO:0000256" key="11">
    <source>
        <dbReference type="ARBA" id="ARBA00034617"/>
    </source>
</evidence>
<dbReference type="GO" id="GO:0016787">
    <property type="term" value="F:hydrolase activity"/>
    <property type="evidence" value="ECO:0007669"/>
    <property type="project" value="UniProtKB-UniRule"/>
</dbReference>
<dbReference type="GO" id="GO:0033202">
    <property type="term" value="C:DNA helicase complex"/>
    <property type="evidence" value="ECO:0007669"/>
    <property type="project" value="TreeGrafter"/>
</dbReference>
<keyword evidence="5 16" id="KW-0378">Hydrolase</keyword>
<comment type="similarity">
    <text evidence="1">Belongs to the helicase family. UvrD subfamily.</text>
</comment>
<name>A0AAE5WGM7_AVIPA</name>
<dbReference type="InterPro" id="IPR005753">
    <property type="entry name" value="DNA_helicase_ATP-dep_UvrD"/>
</dbReference>
<accession>A0AAE5WGM7</accession>
<keyword evidence="10" id="KW-0413">Isomerase</keyword>
<feature type="binding site" evidence="16">
    <location>
        <begin position="30"/>
        <end position="37"/>
    </location>
    <ligand>
        <name>ATP</name>
        <dbReference type="ChEBI" id="CHEBI:30616"/>
    </ligand>
</feature>
<dbReference type="NCBIfam" id="NF008743">
    <property type="entry name" value="PRK11773.1"/>
    <property type="match status" value="1"/>
</dbReference>
<proteinExistence type="inferred from homology"/>
<dbReference type="GO" id="GO:0043138">
    <property type="term" value="F:3'-5' DNA helicase activity"/>
    <property type="evidence" value="ECO:0007669"/>
    <property type="project" value="UniProtKB-EC"/>
</dbReference>
<dbReference type="GO" id="GO:0000725">
    <property type="term" value="P:recombinational repair"/>
    <property type="evidence" value="ECO:0007669"/>
    <property type="project" value="TreeGrafter"/>
</dbReference>
<sequence length="728" mass="83352">MMDISELLDGLNDKQREAVAAPLGNYLVLAGAGSGKTRVLTYRIAWLIAVEQISEGSIMAVTFTNKAAAEMRHRIESTLAKYSSQRILGMWIGTFHSIAHRLLRAHYADAGLPQDFQILDSDDQLRLVKRLIKLHNIDEQAFPPKQACWYINNKKEEGLRPQQIDDNNDRQERTWIKIYQIYQDACDRAGLLDFAELLLRAYELWLKKPLILQRYQQRFSQILVDEFQDTNKIQYAWIKLLVGDTGKIMIVGDDDQSIYGWRGAQVENIHRFLEDFHQAQTIRLEQNYRSTSNILNSANHLIANNSNRLGKELWTEGEQGDPVGIYAAFNEIDEAQFVANQINIWLDEGGKLNDCAILYRSNSQSRVIEEALIRAQIPYRIYGGLRFFERQEIKDALAYLRLIANRFDDAAFERVINTPARGIGDRTLDVLRQLTRERQITLWQAIQVAIQENRLAGRSATALLRFTELINSLQQDTAEMPLFAQTDFVIKHSGLYQMYKQEKGEKGEVRIENLEELVSATREFIKPEDAEEMTDLMAFLTHASLESGEEQASPHQASVQMMTLHSAKGLEFERVFIVGVEEGIFPSARSFEEGRMEEERRLAYVGITRAKQKLTISYAESRRLYGKEERHLPSRFIEELPKECIQEVRLRGTVTRAYNRAAVGALNTPSTQNDSGWKMGQKVKHAKFGNGTIINVEGSDNNTRLQIAFQGEGIKWLIATLANLERIN</sequence>
<evidence type="ECO:0000256" key="16">
    <source>
        <dbReference type="PROSITE-ProRule" id="PRU00560"/>
    </source>
</evidence>
<dbReference type="AlphaFoldDB" id="A0AAE5WGM7"/>
<dbReference type="PROSITE" id="PS51217">
    <property type="entry name" value="UVRD_HELICASE_CTER"/>
    <property type="match status" value="1"/>
</dbReference>
<evidence type="ECO:0000256" key="15">
    <source>
        <dbReference type="ARBA" id="ARBA00074869"/>
    </source>
</evidence>
<dbReference type="EC" id="5.6.2.4" evidence="12"/>
<comment type="catalytic activity">
    <reaction evidence="11">
        <text>Couples ATP hydrolysis with the unwinding of duplex DNA by translocating in the 3'-5' direction.</text>
        <dbReference type="EC" id="5.6.2.4"/>
    </reaction>
</comment>
<evidence type="ECO:0000256" key="9">
    <source>
        <dbReference type="ARBA" id="ARBA00023204"/>
    </source>
</evidence>
<evidence type="ECO:0000256" key="12">
    <source>
        <dbReference type="ARBA" id="ARBA00034808"/>
    </source>
</evidence>
<dbReference type="FunFam" id="1.10.486.10:FF:000001">
    <property type="entry name" value="DNA helicase"/>
    <property type="match status" value="1"/>
</dbReference>
<evidence type="ECO:0000256" key="6">
    <source>
        <dbReference type="ARBA" id="ARBA00022806"/>
    </source>
</evidence>
<evidence type="ECO:0000256" key="1">
    <source>
        <dbReference type="ARBA" id="ARBA00009922"/>
    </source>
</evidence>
<evidence type="ECO:0000259" key="18">
    <source>
        <dbReference type="PROSITE" id="PS51217"/>
    </source>
</evidence>
<dbReference type="GO" id="GO:0005524">
    <property type="term" value="F:ATP binding"/>
    <property type="evidence" value="ECO:0007669"/>
    <property type="project" value="UniProtKB-UniRule"/>
</dbReference>
<evidence type="ECO:0000256" key="14">
    <source>
        <dbReference type="ARBA" id="ARBA00048988"/>
    </source>
</evidence>
<dbReference type="CDD" id="cd17932">
    <property type="entry name" value="DEXQc_UvrD"/>
    <property type="match status" value="1"/>
</dbReference>
<dbReference type="FunFam" id="1.10.10.160:FF:000002">
    <property type="entry name" value="DNA helicase"/>
    <property type="match status" value="1"/>
</dbReference>
<dbReference type="InterPro" id="IPR014016">
    <property type="entry name" value="UvrD-like_ATP-bd"/>
</dbReference>
<comment type="caution">
    <text evidence="19">The sequence shown here is derived from an EMBL/GenBank/DDBJ whole genome shotgun (WGS) entry which is preliminary data.</text>
</comment>
<dbReference type="InterPro" id="IPR027417">
    <property type="entry name" value="P-loop_NTPase"/>
</dbReference>
<gene>
    <name evidence="19" type="primary">uvrD</name>
    <name evidence="19" type="ORF">DM482_04975</name>
</gene>
<keyword evidence="7 16" id="KW-0067">ATP-binding</keyword>
<dbReference type="FunFam" id="3.40.50.300:FF:001201">
    <property type="entry name" value="ATP-dependent DNA helicase UvrD2"/>
    <property type="match status" value="1"/>
</dbReference>
<dbReference type="CDD" id="cd18807">
    <property type="entry name" value="SF1_C_UvrD"/>
    <property type="match status" value="1"/>
</dbReference>
<dbReference type="Gene3D" id="1.10.486.10">
    <property type="entry name" value="PCRA, domain 4"/>
    <property type="match status" value="1"/>
</dbReference>
<keyword evidence="4" id="KW-0227">DNA damage</keyword>
<evidence type="ECO:0000259" key="17">
    <source>
        <dbReference type="PROSITE" id="PS51198"/>
    </source>
</evidence>
<protein>
    <recommendedName>
        <fullName evidence="15">DNA helicase II</fullName>
        <ecNumber evidence="12">5.6.2.4</ecNumber>
    </recommendedName>
    <alternativeName>
        <fullName evidence="13">DNA 3'-5' helicase II</fullName>
    </alternativeName>
</protein>
<comment type="catalytic activity">
    <reaction evidence="14">
        <text>ATP + H2O = ADP + phosphate + H(+)</text>
        <dbReference type="Rhea" id="RHEA:13065"/>
        <dbReference type="ChEBI" id="CHEBI:15377"/>
        <dbReference type="ChEBI" id="CHEBI:15378"/>
        <dbReference type="ChEBI" id="CHEBI:30616"/>
        <dbReference type="ChEBI" id="CHEBI:43474"/>
        <dbReference type="ChEBI" id="CHEBI:456216"/>
        <dbReference type="EC" id="5.6.2.4"/>
    </reaction>
</comment>
<dbReference type="GO" id="GO:0003677">
    <property type="term" value="F:DNA binding"/>
    <property type="evidence" value="ECO:0007669"/>
    <property type="project" value="UniProtKB-KW"/>
</dbReference>
<dbReference type="Gene3D" id="1.10.10.160">
    <property type="match status" value="1"/>
</dbReference>
<dbReference type="GO" id="GO:0042802">
    <property type="term" value="F:identical protein binding"/>
    <property type="evidence" value="ECO:0007669"/>
    <property type="project" value="UniProtKB-ARBA"/>
</dbReference>
<evidence type="ECO:0000256" key="4">
    <source>
        <dbReference type="ARBA" id="ARBA00022763"/>
    </source>
</evidence>
<evidence type="ECO:0000256" key="5">
    <source>
        <dbReference type="ARBA" id="ARBA00022801"/>
    </source>
</evidence>
<dbReference type="InterPro" id="IPR000212">
    <property type="entry name" value="DNA_helicase_UvrD/REP"/>
</dbReference>
<dbReference type="Gene3D" id="3.40.50.300">
    <property type="entry name" value="P-loop containing nucleotide triphosphate hydrolases"/>
    <property type="match status" value="2"/>
</dbReference>
<evidence type="ECO:0000256" key="2">
    <source>
        <dbReference type="ARBA" id="ARBA00022705"/>
    </source>
</evidence>
<dbReference type="Proteomes" id="UP000247594">
    <property type="component" value="Unassembled WGS sequence"/>
</dbReference>
<dbReference type="PROSITE" id="PS51198">
    <property type="entry name" value="UVRD_HELICASE_ATP_BIND"/>
    <property type="match status" value="1"/>
</dbReference>
<dbReference type="InterPro" id="IPR014017">
    <property type="entry name" value="DNA_helicase_UvrD-like_C"/>
</dbReference>
<dbReference type="SUPFAM" id="SSF52540">
    <property type="entry name" value="P-loop containing nucleoside triphosphate hydrolases"/>
    <property type="match status" value="1"/>
</dbReference>
<evidence type="ECO:0000256" key="13">
    <source>
        <dbReference type="ARBA" id="ARBA00034923"/>
    </source>
</evidence>
<feature type="domain" description="UvrD-like helicase ATP-binding" evidence="17">
    <location>
        <begin position="9"/>
        <end position="291"/>
    </location>
</feature>
<reference evidence="19 20" key="1">
    <citation type="submission" date="2018-06" db="EMBL/GenBank/DDBJ databases">
        <authorList>
            <person name="Teymurazov M."/>
            <person name="Kislichkina A."/>
            <person name="Abaymova A."/>
            <person name="Mukhina T."/>
            <person name="Mayskaya N."/>
            <person name="Svetoch E."/>
            <person name="Bogun A."/>
        </authorList>
    </citation>
    <scope>NUCLEOTIDE SEQUENCE [LARGE SCALE GENOMIC DNA]</scope>
    <source>
        <strain evidence="19 20">SCPM-O-B-8406</strain>
    </source>
</reference>
<evidence type="ECO:0000313" key="19">
    <source>
        <dbReference type="EMBL" id="PXZ39303.1"/>
    </source>
</evidence>
<dbReference type="Pfam" id="PF21196">
    <property type="entry name" value="PcrA_UvrD_tudor"/>
    <property type="match status" value="1"/>
</dbReference>
<dbReference type="Pfam" id="PF13361">
    <property type="entry name" value="UvrD_C"/>
    <property type="match status" value="1"/>
</dbReference>
<evidence type="ECO:0000313" key="20">
    <source>
        <dbReference type="Proteomes" id="UP000247594"/>
    </source>
</evidence>
<feature type="domain" description="UvrD-like helicase C-terminal" evidence="18">
    <location>
        <begin position="292"/>
        <end position="569"/>
    </location>
</feature>
<evidence type="ECO:0000256" key="8">
    <source>
        <dbReference type="ARBA" id="ARBA00023125"/>
    </source>
</evidence>
<evidence type="ECO:0000256" key="10">
    <source>
        <dbReference type="ARBA" id="ARBA00023235"/>
    </source>
</evidence>
<keyword evidence="6 16" id="KW-0347">Helicase</keyword>
<dbReference type="PANTHER" id="PTHR11070:SF2">
    <property type="entry name" value="ATP-DEPENDENT DNA HELICASE SRS2"/>
    <property type="match status" value="1"/>
</dbReference>
<dbReference type="PANTHER" id="PTHR11070">
    <property type="entry name" value="UVRD / RECB / PCRA DNA HELICASE FAMILY MEMBER"/>
    <property type="match status" value="1"/>
</dbReference>
<dbReference type="InterPro" id="IPR013986">
    <property type="entry name" value="DExx_box_DNA_helicase_dom_sf"/>
</dbReference>
<dbReference type="Pfam" id="PF00580">
    <property type="entry name" value="UvrD-helicase"/>
    <property type="match status" value="1"/>
</dbReference>
<dbReference type="EMBL" id="QJPJ01000006">
    <property type="protein sequence ID" value="PXZ39303.1"/>
    <property type="molecule type" value="Genomic_DNA"/>
</dbReference>
<evidence type="ECO:0000256" key="3">
    <source>
        <dbReference type="ARBA" id="ARBA00022741"/>
    </source>
</evidence>
<keyword evidence="8" id="KW-0238">DNA-binding</keyword>
<dbReference type="NCBIfam" id="TIGR01075">
    <property type="entry name" value="uvrD"/>
    <property type="match status" value="1"/>
</dbReference>
<evidence type="ECO:0000256" key="7">
    <source>
        <dbReference type="ARBA" id="ARBA00022840"/>
    </source>
</evidence>